<proteinExistence type="predicted"/>
<dbReference type="EMBL" id="CAKLBY020000283">
    <property type="protein sequence ID" value="CAK7942825.1"/>
    <property type="molecule type" value="Genomic_DNA"/>
</dbReference>
<evidence type="ECO:0000313" key="2">
    <source>
        <dbReference type="EMBL" id="CAK7942825.1"/>
    </source>
</evidence>
<organism evidence="1 3">
    <name type="scientific">Peronospora matthiolae</name>
    <dbReference type="NCBI Taxonomy" id="2874970"/>
    <lineage>
        <taxon>Eukaryota</taxon>
        <taxon>Sar</taxon>
        <taxon>Stramenopiles</taxon>
        <taxon>Oomycota</taxon>
        <taxon>Peronosporomycetes</taxon>
        <taxon>Peronosporales</taxon>
        <taxon>Peronosporaceae</taxon>
        <taxon>Peronospora</taxon>
    </lineage>
</organism>
<dbReference type="Proteomes" id="UP001162060">
    <property type="component" value="Unassembled WGS sequence"/>
</dbReference>
<comment type="caution">
    <text evidence="1">The sequence shown here is derived from an EMBL/GenBank/DDBJ whole genome shotgun (WGS) entry which is preliminary data.</text>
</comment>
<name>A0AAV1T8D2_9STRA</name>
<dbReference type="AlphaFoldDB" id="A0AAV1T8D2"/>
<gene>
    <name evidence="1" type="ORF">PM001_LOCUS2610</name>
    <name evidence="2" type="ORF">PM001_LOCUS27975</name>
</gene>
<dbReference type="EMBL" id="CAKLBY020000025">
    <property type="protein sequence ID" value="CAK7902946.1"/>
    <property type="molecule type" value="Genomic_DNA"/>
</dbReference>
<protein>
    <submittedName>
        <fullName evidence="1">Uncharacterized protein</fullName>
    </submittedName>
</protein>
<accession>A0AAV1T8D2</accession>
<reference evidence="1" key="1">
    <citation type="submission" date="2024-01" db="EMBL/GenBank/DDBJ databases">
        <authorList>
            <person name="Webb A."/>
        </authorList>
    </citation>
    <scope>NUCLEOTIDE SEQUENCE</scope>
    <source>
        <strain evidence="1">Pm1</strain>
    </source>
</reference>
<evidence type="ECO:0000313" key="3">
    <source>
        <dbReference type="Proteomes" id="UP001162060"/>
    </source>
</evidence>
<evidence type="ECO:0000313" key="1">
    <source>
        <dbReference type="EMBL" id="CAK7902946.1"/>
    </source>
</evidence>
<sequence>MSHDIPQFHAVKAFFTLQYAAAKGGETLRKETEEAFAKTNRGALVETVNSLMKKTCDICHPKK</sequence>